<gene>
    <name evidence="3" type="ORF">FSB_LOCUS13244</name>
</gene>
<organism evidence="3">
    <name type="scientific">Fagus sylvatica</name>
    <name type="common">Beechnut</name>
    <dbReference type="NCBI Taxonomy" id="28930"/>
    <lineage>
        <taxon>Eukaryota</taxon>
        <taxon>Viridiplantae</taxon>
        <taxon>Streptophyta</taxon>
        <taxon>Embryophyta</taxon>
        <taxon>Tracheophyta</taxon>
        <taxon>Spermatophyta</taxon>
        <taxon>Magnoliopsida</taxon>
        <taxon>eudicotyledons</taxon>
        <taxon>Gunneridae</taxon>
        <taxon>Pentapetalae</taxon>
        <taxon>rosids</taxon>
        <taxon>fabids</taxon>
        <taxon>Fagales</taxon>
        <taxon>Fagaceae</taxon>
        <taxon>Fagus</taxon>
    </lineage>
</organism>
<keyword evidence="2" id="KW-0812">Transmembrane</keyword>
<evidence type="ECO:0000256" key="2">
    <source>
        <dbReference type="SAM" id="Phobius"/>
    </source>
</evidence>
<feature type="region of interest" description="Disordered" evidence="1">
    <location>
        <begin position="134"/>
        <end position="168"/>
    </location>
</feature>
<protein>
    <submittedName>
        <fullName evidence="3">Uncharacterized protein</fullName>
    </submittedName>
</protein>
<feature type="transmembrane region" description="Helical" evidence="2">
    <location>
        <begin position="6"/>
        <end position="26"/>
    </location>
</feature>
<feature type="compositionally biased region" description="Low complexity" evidence="1">
    <location>
        <begin position="146"/>
        <end position="164"/>
    </location>
</feature>
<accession>A0A2N9FDU5</accession>
<evidence type="ECO:0000313" key="3">
    <source>
        <dbReference type="EMBL" id="SPC85362.1"/>
    </source>
</evidence>
<keyword evidence="2" id="KW-0472">Membrane</keyword>
<sequence length="206" mass="23217">MELLTVSKTLALLGVFGLFFRLYNALVRKPERLRSMLRKQGISGPKPAFLLGNIKEIKKAQSNTEKAETIGAPALHKCAAALFPFFEEWRKQFDSFFRSRTSGIVNHGILFPIDHPTRSYGSLNTYHLPTSNLPPEFRLESSSRMQLPQIQQPQSQASAPQLLGSGSGGSPFTKTQWANWHPQNQITMHETSTAMGYRKFNMSVYN</sequence>
<evidence type="ECO:0000256" key="1">
    <source>
        <dbReference type="SAM" id="MobiDB-lite"/>
    </source>
</evidence>
<dbReference type="EMBL" id="OIVN01000778">
    <property type="protein sequence ID" value="SPC85362.1"/>
    <property type="molecule type" value="Genomic_DNA"/>
</dbReference>
<keyword evidence="2" id="KW-1133">Transmembrane helix</keyword>
<proteinExistence type="predicted"/>
<reference evidence="3" key="1">
    <citation type="submission" date="2018-02" db="EMBL/GenBank/DDBJ databases">
        <authorList>
            <person name="Cohen D.B."/>
            <person name="Kent A.D."/>
        </authorList>
    </citation>
    <scope>NUCLEOTIDE SEQUENCE</scope>
</reference>
<name>A0A2N9FDU5_FAGSY</name>
<dbReference type="AlphaFoldDB" id="A0A2N9FDU5"/>